<name>A0A7H2PPW2_9GAMM</name>
<sequence length="403" mass="47483">MPIAKHTKSLVERFNSEIAFYNPKFEPLKSSHGYDLLACLCGLDKYHFQQIGFVSTRLFLNVPTYQPVGWNDHIGLDQALEQLICKKTGLNSKEHFYILGGLVAQLTMHGFKEEEECIRHPDQLIAMLRELYDTDDSILVHLDSIIELIDSLEYVENNKKKSLALALYWVLHWCYAVLAKHEIMIQKEILANNKIRAKQQALLMVYQPYFERAQANVEKYYILCVEQNFDQALNFSERFKGIRFVSSYDKTHAFAISNQAYELQLLPSRKTSNLFYAIEDIHIGEYETWNSFYRLMNEAEREAETDEESIILILLQRLFRKDALGRDDTGMDFVVIDTYQYLFSDEFEDELKQRFPLLNERGRQHQLEQKALSIYSQMYRHYLKHKNFDDYQLPELVGIKATE</sequence>
<dbReference type="EMBL" id="CP061561">
    <property type="protein sequence ID" value="QNX04895.1"/>
    <property type="molecule type" value="Genomic_DNA"/>
</dbReference>
<reference evidence="2" key="1">
    <citation type="submission" date="2020-09" db="EMBL/GenBank/DDBJ databases">
        <title>Clinical and molecular characterization of Acinetobacter seifertii in Taiwan.</title>
        <authorList>
            <person name="Li L.-H."/>
            <person name="Yang Y.-S."/>
            <person name="Sun J.-R."/>
            <person name="Huang T.-W."/>
            <person name="Huang W.-C."/>
            <person name="Wang Y.-C."/>
            <person name="Kuo T.-H."/>
            <person name="Kuo S.-C."/>
            <person name="Chen T.-L."/>
        </authorList>
    </citation>
    <scope>NUCLEOTIDE SEQUENCE [LARGE SCALE GENOMIC DNA]</scope>
    <source>
        <strain evidence="2">AS73</strain>
    </source>
</reference>
<dbReference type="RefSeq" id="WP_119054800.1">
    <property type="nucleotide sequence ID" value="NZ_CP061561.1"/>
</dbReference>
<dbReference type="AlphaFoldDB" id="A0A7H2PPW2"/>
<organism evidence="1 2">
    <name type="scientific">Acinetobacter seifertii</name>
    <dbReference type="NCBI Taxonomy" id="1530123"/>
    <lineage>
        <taxon>Bacteria</taxon>
        <taxon>Pseudomonadati</taxon>
        <taxon>Pseudomonadota</taxon>
        <taxon>Gammaproteobacteria</taxon>
        <taxon>Moraxellales</taxon>
        <taxon>Moraxellaceae</taxon>
        <taxon>Acinetobacter</taxon>
        <taxon>Acinetobacter calcoaceticus/baumannii complex</taxon>
    </lineage>
</organism>
<proteinExistence type="predicted"/>
<evidence type="ECO:0000313" key="1">
    <source>
        <dbReference type="EMBL" id="QNX04895.1"/>
    </source>
</evidence>
<dbReference type="Proteomes" id="UP000516862">
    <property type="component" value="Chromosome"/>
</dbReference>
<evidence type="ECO:0000313" key="2">
    <source>
        <dbReference type="Proteomes" id="UP000516862"/>
    </source>
</evidence>
<protein>
    <submittedName>
        <fullName evidence="1">Uncharacterized protein</fullName>
    </submittedName>
</protein>
<gene>
    <name evidence="1" type="ORF">IC796_16595</name>
</gene>
<accession>A0A7H2PPW2</accession>
<reference evidence="1 2" key="2">
    <citation type="submission" date="2020-09" db="EMBL/GenBank/DDBJ databases">
        <authorList>
            <person name="Chen F.-J."/>
            <person name="Lee Y.-T."/>
        </authorList>
    </citation>
    <scope>NUCLEOTIDE SEQUENCE [LARGE SCALE GENOMIC DNA]</scope>
    <source>
        <strain evidence="1 2">AS73</strain>
    </source>
</reference>